<comment type="caution">
    <text evidence="1">The sequence shown here is derived from an EMBL/GenBank/DDBJ whole genome shotgun (WGS) entry which is preliminary data.</text>
</comment>
<accession>A0ABU9I1V9</accession>
<dbReference type="Proteomes" id="UP001464555">
    <property type="component" value="Unassembled WGS sequence"/>
</dbReference>
<proteinExistence type="predicted"/>
<keyword evidence="2" id="KW-1185">Reference proteome</keyword>
<dbReference type="RefSeq" id="WP_341698441.1">
    <property type="nucleotide sequence ID" value="NZ_JBBYHR010000012.1"/>
</dbReference>
<name>A0ABU9I1V9_9FLAO</name>
<gene>
    <name evidence="1" type="ORF">AAEO56_17865</name>
</gene>
<dbReference type="EMBL" id="JBBYHR010000012">
    <property type="protein sequence ID" value="MEL1246145.1"/>
    <property type="molecule type" value="Genomic_DNA"/>
</dbReference>
<evidence type="ECO:0000313" key="1">
    <source>
        <dbReference type="EMBL" id="MEL1246145.1"/>
    </source>
</evidence>
<sequence>MKLLIITAILAFEADIKKMLLTSDIRSYSFQEVKGVSNIGNDNVESN</sequence>
<reference evidence="1 2" key="1">
    <citation type="submission" date="2024-04" db="EMBL/GenBank/DDBJ databases">
        <title>Flavobacterium sp. DGU11 16S ribosomal RNA gene Genome sequencing and assembly.</title>
        <authorList>
            <person name="Park S."/>
        </authorList>
    </citation>
    <scope>NUCLEOTIDE SEQUENCE [LARGE SCALE GENOMIC DNA]</scope>
    <source>
        <strain evidence="1 2">DGU11</strain>
    </source>
</reference>
<evidence type="ECO:0000313" key="2">
    <source>
        <dbReference type="Proteomes" id="UP001464555"/>
    </source>
</evidence>
<protein>
    <submittedName>
        <fullName evidence="1">Uncharacterized protein</fullName>
    </submittedName>
</protein>
<organism evidence="1 2">
    <name type="scientific">Flavobacterium arundinis</name>
    <dbReference type="NCBI Taxonomy" id="3139143"/>
    <lineage>
        <taxon>Bacteria</taxon>
        <taxon>Pseudomonadati</taxon>
        <taxon>Bacteroidota</taxon>
        <taxon>Flavobacteriia</taxon>
        <taxon>Flavobacteriales</taxon>
        <taxon>Flavobacteriaceae</taxon>
        <taxon>Flavobacterium</taxon>
    </lineage>
</organism>